<gene>
    <name evidence="2" type="ORF">BE21_19295</name>
</gene>
<comment type="caution">
    <text evidence="2">The sequence shown here is derived from an EMBL/GenBank/DDBJ whole genome shotgun (WGS) entry which is preliminary data.</text>
</comment>
<feature type="non-terminal residue" evidence="2">
    <location>
        <position position="1"/>
    </location>
</feature>
<organism evidence="2 3">
    <name type="scientific">Sorangium cellulosum</name>
    <name type="common">Polyangium cellulosum</name>
    <dbReference type="NCBI Taxonomy" id="56"/>
    <lineage>
        <taxon>Bacteria</taxon>
        <taxon>Pseudomonadati</taxon>
        <taxon>Myxococcota</taxon>
        <taxon>Polyangia</taxon>
        <taxon>Polyangiales</taxon>
        <taxon>Polyangiaceae</taxon>
        <taxon>Sorangium</taxon>
    </lineage>
</organism>
<sequence length="73" mass="7465">AVATTAVDPMAVGSGRALGRGALTPSPGAAHGGRGERDGPSLAAITDLDDVTRALERVLVRELRRHGVKPEDP</sequence>
<evidence type="ECO:0000313" key="2">
    <source>
        <dbReference type="EMBL" id="KYG09195.1"/>
    </source>
</evidence>
<accession>A0A150TWX8</accession>
<reference evidence="2 3" key="1">
    <citation type="submission" date="2014-02" db="EMBL/GenBank/DDBJ databases">
        <title>The small core and large imbalanced accessory genome model reveals a collaborative survival strategy of Sorangium cellulosum strains in nature.</title>
        <authorList>
            <person name="Han K."/>
            <person name="Peng R."/>
            <person name="Blom J."/>
            <person name="Li Y.-Z."/>
        </authorList>
    </citation>
    <scope>NUCLEOTIDE SEQUENCE [LARGE SCALE GENOMIC DNA]</scope>
    <source>
        <strain evidence="2 3">So0007-03</strain>
    </source>
</reference>
<name>A0A150TWX8_SORCE</name>
<dbReference type="AlphaFoldDB" id="A0A150TWX8"/>
<feature type="region of interest" description="Disordered" evidence="1">
    <location>
        <begin position="13"/>
        <end position="42"/>
    </location>
</feature>
<evidence type="ECO:0000313" key="3">
    <source>
        <dbReference type="Proteomes" id="UP000075502"/>
    </source>
</evidence>
<dbReference type="Proteomes" id="UP000075502">
    <property type="component" value="Unassembled WGS sequence"/>
</dbReference>
<proteinExistence type="predicted"/>
<protein>
    <submittedName>
        <fullName evidence="2">Uncharacterized protein</fullName>
    </submittedName>
</protein>
<evidence type="ECO:0000256" key="1">
    <source>
        <dbReference type="SAM" id="MobiDB-lite"/>
    </source>
</evidence>
<dbReference type="EMBL" id="JEME01000754">
    <property type="protein sequence ID" value="KYG09195.1"/>
    <property type="molecule type" value="Genomic_DNA"/>
</dbReference>